<gene>
    <name evidence="2" type="ORF">E6K71_02870</name>
    <name evidence="3" type="ORF">E6K75_00290</name>
</gene>
<accession>A0A538SG48</accession>
<evidence type="ECO:0000313" key="2">
    <source>
        <dbReference type="EMBL" id="TMQ50349.1"/>
    </source>
</evidence>
<name>A0A538SG48_UNCEI</name>
<evidence type="ECO:0000313" key="3">
    <source>
        <dbReference type="EMBL" id="TMQ62124.1"/>
    </source>
</evidence>
<evidence type="ECO:0000256" key="1">
    <source>
        <dbReference type="SAM" id="SignalP"/>
    </source>
</evidence>
<dbReference type="Proteomes" id="UP000316292">
    <property type="component" value="Unassembled WGS sequence"/>
</dbReference>
<dbReference type="AlphaFoldDB" id="A0A538SG48"/>
<proteinExistence type="predicted"/>
<dbReference type="EMBL" id="VBOR01000036">
    <property type="protein sequence ID" value="TMQ50349.1"/>
    <property type="molecule type" value="Genomic_DNA"/>
</dbReference>
<evidence type="ECO:0000313" key="4">
    <source>
        <dbReference type="Proteomes" id="UP000316292"/>
    </source>
</evidence>
<dbReference type="Gene3D" id="3.40.50.410">
    <property type="entry name" value="von Willebrand factor, type A domain"/>
    <property type="match status" value="1"/>
</dbReference>
<protein>
    <submittedName>
        <fullName evidence="2">VWA domain-containing protein</fullName>
    </submittedName>
</protein>
<dbReference type="EMBL" id="VBOV01000004">
    <property type="protein sequence ID" value="TMQ62124.1"/>
    <property type="molecule type" value="Genomic_DNA"/>
</dbReference>
<keyword evidence="1" id="KW-0732">Signal</keyword>
<dbReference type="Proteomes" id="UP000320913">
    <property type="component" value="Unassembled WGS sequence"/>
</dbReference>
<reference evidence="4 5" key="1">
    <citation type="journal article" date="2019" name="Nat. Microbiol.">
        <title>Mediterranean grassland soil C-N compound turnover is dependent on rainfall and depth, and is mediated by genomically divergent microorganisms.</title>
        <authorList>
            <person name="Diamond S."/>
            <person name="Andeer P.F."/>
            <person name="Li Z."/>
            <person name="Crits-Christoph A."/>
            <person name="Burstein D."/>
            <person name="Anantharaman K."/>
            <person name="Lane K.R."/>
            <person name="Thomas B.C."/>
            <person name="Pan C."/>
            <person name="Northen T.R."/>
            <person name="Banfield J.F."/>
        </authorList>
    </citation>
    <scope>NUCLEOTIDE SEQUENCE [LARGE SCALE GENOMIC DNA]</scope>
    <source>
        <strain evidence="2">WS_1</strain>
        <strain evidence="3">WS_5</strain>
    </source>
</reference>
<evidence type="ECO:0000313" key="5">
    <source>
        <dbReference type="Proteomes" id="UP000320913"/>
    </source>
</evidence>
<organism evidence="2 4">
    <name type="scientific">Eiseniibacteriota bacterium</name>
    <dbReference type="NCBI Taxonomy" id="2212470"/>
    <lineage>
        <taxon>Bacteria</taxon>
        <taxon>Candidatus Eiseniibacteriota</taxon>
    </lineage>
</organism>
<feature type="chain" id="PRO_5039810570" evidence="1">
    <location>
        <begin position="22"/>
        <end position="265"/>
    </location>
</feature>
<feature type="signal peptide" evidence="1">
    <location>
        <begin position="1"/>
        <end position="21"/>
    </location>
</feature>
<comment type="caution">
    <text evidence="2">The sequence shown here is derived from an EMBL/GenBank/DDBJ whole genome shotgun (WGS) entry which is preliminary data.</text>
</comment>
<dbReference type="InterPro" id="IPR036465">
    <property type="entry name" value="vWFA_dom_sf"/>
</dbReference>
<sequence>MRIPSALLLLAALLLPAPLRADVPWAAKGPEHRAAPEPGRLVLFIGVDISGSFMNDRDFDNSIHFLARYIYAHLNGFGGMEIPHSLFVGSIGGVNKGEAKTLFPIQTFQNRSIEQIEAQLVTIFPKKKQNPFTDFNAFFTQVADMVDAKKLILKPLTIVLITDGKPDLGGEGRSAKFRNIQLKPLENLSRNITLRILYTDAVTGKCWRDEVPRKRVKIWTQDAIVMSEWNDPKLLEPNRPFYMQKKFFAWVRDNVDFQPRLRRVD</sequence>